<protein>
    <submittedName>
        <fullName evidence="1">Uncharacterized protein</fullName>
    </submittedName>
</protein>
<evidence type="ECO:0000313" key="1">
    <source>
        <dbReference type="EMBL" id="BCR03903.1"/>
    </source>
</evidence>
<accession>A0ABM8HQ67</accession>
<reference evidence="1 2" key="2">
    <citation type="journal article" date="2021" name="Int. J. Syst. Evol. Microbiol.">
        <title>Isolation and Polyphasic Characterization of Desulfuromonas versatilis sp. Nov., an Electrogenic Bacteria Capable of Versatile Metabolism Isolated from a Graphene Oxide-Reducing Enrichment Culture.</title>
        <authorList>
            <person name="Xie L."/>
            <person name="Yoshida N."/>
            <person name="Ishii S."/>
            <person name="Meng L."/>
        </authorList>
    </citation>
    <scope>NUCLEOTIDE SEQUENCE [LARGE SCALE GENOMIC DNA]</scope>
    <source>
        <strain evidence="1 2">NIT-T3</strain>
    </source>
</reference>
<keyword evidence="2" id="KW-1185">Reference proteome</keyword>
<proteinExistence type="predicted"/>
<name>A0ABM8HQ67_9BACT</name>
<gene>
    <name evidence="1" type="ORF">DESUT3_09720</name>
</gene>
<sequence length="143" mass="15545">MDDMAPVFVEGADFSGHLLCVQVVEHGEAQAVDPLHVERFLARAAGHGEKRYVEEFELFEMLLEISQLLMAERSPVGPVAEQDRPLGGDIPGQVDGPAVGGYGGQVGESAFNREHKHLAIQMALEWIACLIIPPCTRLSNPSK</sequence>
<dbReference type="Proteomes" id="UP001319827">
    <property type="component" value="Chromosome"/>
</dbReference>
<evidence type="ECO:0000313" key="2">
    <source>
        <dbReference type="Proteomes" id="UP001319827"/>
    </source>
</evidence>
<organism evidence="1 2">
    <name type="scientific">Desulfuromonas versatilis</name>
    <dbReference type="NCBI Taxonomy" id="2802975"/>
    <lineage>
        <taxon>Bacteria</taxon>
        <taxon>Pseudomonadati</taxon>
        <taxon>Thermodesulfobacteriota</taxon>
        <taxon>Desulfuromonadia</taxon>
        <taxon>Desulfuromonadales</taxon>
        <taxon>Desulfuromonadaceae</taxon>
        <taxon>Desulfuromonas</taxon>
    </lineage>
</organism>
<dbReference type="EMBL" id="AP024355">
    <property type="protein sequence ID" value="BCR03903.1"/>
    <property type="molecule type" value="Genomic_DNA"/>
</dbReference>
<reference evidence="1 2" key="1">
    <citation type="journal article" date="2016" name="C (Basel)">
        <title>Selective Growth of and Electricity Production by Marine Exoelectrogenic Bacteria in Self-Aggregated Hydrogel of Microbially Reduced Graphene Oxide.</title>
        <authorList>
            <person name="Yoshida N."/>
            <person name="Goto Y."/>
            <person name="Miyata Y."/>
        </authorList>
    </citation>
    <scope>NUCLEOTIDE SEQUENCE [LARGE SCALE GENOMIC DNA]</scope>
    <source>
        <strain evidence="1 2">NIT-T3</strain>
    </source>
</reference>